<protein>
    <submittedName>
        <fullName evidence="3">Phage tail family protein</fullName>
    </submittedName>
</protein>
<dbReference type="Pfam" id="PF05709">
    <property type="entry name" value="Sipho_tail"/>
    <property type="match status" value="1"/>
</dbReference>
<dbReference type="Pfam" id="PF22768">
    <property type="entry name" value="SPP1_Dit"/>
    <property type="match status" value="1"/>
</dbReference>
<dbReference type="NCBIfam" id="TIGR01633">
    <property type="entry name" value="phi3626_gp14_N"/>
    <property type="match status" value="1"/>
</dbReference>
<evidence type="ECO:0000259" key="1">
    <source>
        <dbReference type="Pfam" id="PF05709"/>
    </source>
</evidence>
<keyword evidence="4" id="KW-1185">Reference proteome</keyword>
<name>A0ABY4GPQ1_9BACI</name>
<dbReference type="RefSeq" id="WP_244745844.1">
    <property type="nucleotide sequence ID" value="NZ_CP095071.1"/>
</dbReference>
<feature type="domain" description="Siphovirus-type tail component RIFT-related" evidence="1">
    <location>
        <begin position="16"/>
        <end position="124"/>
    </location>
</feature>
<dbReference type="InterPro" id="IPR054738">
    <property type="entry name" value="Siphovirus-type_tail_C"/>
</dbReference>
<dbReference type="Gene3D" id="2.40.30.200">
    <property type="match status" value="1"/>
</dbReference>
<organism evidence="3 4">
    <name type="scientific">Gracilibacillus salinarum</name>
    <dbReference type="NCBI Taxonomy" id="2932255"/>
    <lineage>
        <taxon>Bacteria</taxon>
        <taxon>Bacillati</taxon>
        <taxon>Bacillota</taxon>
        <taxon>Bacilli</taxon>
        <taxon>Bacillales</taxon>
        <taxon>Bacillaceae</taxon>
        <taxon>Gracilibacillus</taxon>
    </lineage>
</organism>
<sequence length="478" mass="54048">MAYESITFNGIRKDWLYIERGRSKPPFAARKRNLLTVPGYPGGYLASTDIDPLPISQPVGFRIKDDADALTKKDELAEWLLTDKPVPLKFDDEPGRIYYAVVQNTLDDFEKMAVLRRGTIQFICPDPYAYGPEKPFSATSDYFNIKNEGTAEAEPVFEFEVTAPITFLMIQNQLGEYNMVGKPIDLTKQEPVQEYERLIYNPMNSVTGFTTATRVENSYIQGVMDANGAMIATDFGVERSSEFYGPAVKTSVSEVLSDFMVDMLVTFDNGNSPGQVGKVELYLYDELENVIAKLAMQDAWAHRSMTNGIIRIGDQTVNNYMIDENNAYWNSFYGILRILRKGDYWEAYIAELDENRKHHTRKFTSFKDNEGLFTDKQLAQVGIHIARWGAADEVRTFVHHLSVSKINSLGNNGVPYIADVGDIITFDHTNNGQVYINGEPYEDSILGADYFTLKKGDNNLLVMPGSLKTSGSYRERYL</sequence>
<dbReference type="InterPro" id="IPR008841">
    <property type="entry name" value="Siphovirus-type_tail_N"/>
</dbReference>
<gene>
    <name evidence="3" type="ORF">MUN87_01970</name>
</gene>
<evidence type="ECO:0000313" key="3">
    <source>
        <dbReference type="EMBL" id="UOQ85697.1"/>
    </source>
</evidence>
<feature type="domain" description="Siphovirus-type tail component C-terminal" evidence="2">
    <location>
        <begin position="414"/>
        <end position="477"/>
    </location>
</feature>
<dbReference type="Proteomes" id="UP000831537">
    <property type="component" value="Chromosome"/>
</dbReference>
<evidence type="ECO:0000313" key="4">
    <source>
        <dbReference type="Proteomes" id="UP000831537"/>
    </source>
</evidence>
<evidence type="ECO:0000259" key="2">
    <source>
        <dbReference type="Pfam" id="PF22768"/>
    </source>
</evidence>
<dbReference type="EMBL" id="CP095071">
    <property type="protein sequence ID" value="UOQ85697.1"/>
    <property type="molecule type" value="Genomic_DNA"/>
</dbReference>
<proteinExistence type="predicted"/>
<accession>A0ABY4GPQ1</accession>
<dbReference type="InterPro" id="IPR006520">
    <property type="entry name" value="Dit_BPSPP_N"/>
</dbReference>
<reference evidence="3 4" key="1">
    <citation type="submission" date="2022-04" db="EMBL/GenBank/DDBJ databases">
        <title>Gracilibacillus sp. isolated from saltern.</title>
        <authorList>
            <person name="Won M."/>
            <person name="Lee C.-M."/>
            <person name="Woen H.-Y."/>
            <person name="Kwon S.-W."/>
        </authorList>
    </citation>
    <scope>NUCLEOTIDE SEQUENCE [LARGE SCALE GENOMIC DNA]</scope>
    <source>
        <strain evidence="3 4">SSPM10-3</strain>
    </source>
</reference>